<proteinExistence type="predicted"/>
<dbReference type="EMBL" id="LR797179">
    <property type="protein sequence ID" value="CAB4191908.1"/>
    <property type="molecule type" value="Genomic_DNA"/>
</dbReference>
<evidence type="ECO:0000313" key="1">
    <source>
        <dbReference type="EMBL" id="CAB4191908.1"/>
    </source>
</evidence>
<reference evidence="1" key="1">
    <citation type="submission" date="2020-05" db="EMBL/GenBank/DDBJ databases">
        <authorList>
            <person name="Chiriac C."/>
            <person name="Salcher M."/>
            <person name="Ghai R."/>
            <person name="Kavagutti S V."/>
        </authorList>
    </citation>
    <scope>NUCLEOTIDE SEQUENCE</scope>
</reference>
<sequence length="181" mass="19558">MSEARKIRDAFSALYKLQTQSDKFYSAIAKVKSVDETARTCSVEIVGDEYLIDDVQLNVAVDSTAGFVLIPAVGSFVLISFHNKSDARVSMFSELDKVLINCDTIIANDGLNNGLVNVTHLITELSKFDAKFTAICAQIAVLNTSVGLVDSGAAAAAWIPAQPIVTQPFITAQLEDTKFKH</sequence>
<gene>
    <name evidence="1" type="ORF">UFOVP1230_34</name>
</gene>
<name>A0A6J5RDZ9_9CAUD</name>
<accession>A0A6J5RDZ9</accession>
<protein>
    <submittedName>
        <fullName evidence="1">Uncharacterized protein</fullName>
    </submittedName>
</protein>
<organism evidence="1">
    <name type="scientific">uncultured Caudovirales phage</name>
    <dbReference type="NCBI Taxonomy" id="2100421"/>
    <lineage>
        <taxon>Viruses</taxon>
        <taxon>Duplodnaviria</taxon>
        <taxon>Heunggongvirae</taxon>
        <taxon>Uroviricota</taxon>
        <taxon>Caudoviricetes</taxon>
        <taxon>Peduoviridae</taxon>
        <taxon>Maltschvirus</taxon>
        <taxon>Maltschvirus maltsch</taxon>
    </lineage>
</organism>